<proteinExistence type="predicted"/>
<name>A0ABP4HVZ6_9ACTN</name>
<keyword evidence="2" id="KW-1185">Reference proteome</keyword>
<organism evidence="1 2">
    <name type="scientific">Streptomyces javensis</name>
    <dbReference type="NCBI Taxonomy" id="114698"/>
    <lineage>
        <taxon>Bacteria</taxon>
        <taxon>Bacillati</taxon>
        <taxon>Actinomycetota</taxon>
        <taxon>Actinomycetes</taxon>
        <taxon>Kitasatosporales</taxon>
        <taxon>Streptomycetaceae</taxon>
        <taxon>Streptomyces</taxon>
        <taxon>Streptomyces violaceusniger group</taxon>
    </lineage>
</organism>
<comment type="caution">
    <text evidence="1">The sequence shown here is derived from an EMBL/GenBank/DDBJ whole genome shotgun (WGS) entry which is preliminary data.</text>
</comment>
<dbReference type="Proteomes" id="UP001500282">
    <property type="component" value="Unassembled WGS sequence"/>
</dbReference>
<evidence type="ECO:0000313" key="2">
    <source>
        <dbReference type="Proteomes" id="UP001500282"/>
    </source>
</evidence>
<dbReference type="EMBL" id="BAAAIH010000049">
    <property type="protein sequence ID" value="GAA1291857.1"/>
    <property type="molecule type" value="Genomic_DNA"/>
</dbReference>
<protein>
    <submittedName>
        <fullName evidence="1">Uncharacterized protein</fullName>
    </submittedName>
</protein>
<gene>
    <name evidence="1" type="ORF">GCM10009579_66240</name>
</gene>
<accession>A0ABP4HVZ6</accession>
<evidence type="ECO:0000313" key="1">
    <source>
        <dbReference type="EMBL" id="GAA1291857.1"/>
    </source>
</evidence>
<reference evidence="2" key="1">
    <citation type="journal article" date="2019" name="Int. J. Syst. Evol. Microbiol.">
        <title>The Global Catalogue of Microorganisms (GCM) 10K type strain sequencing project: providing services to taxonomists for standard genome sequencing and annotation.</title>
        <authorList>
            <consortium name="The Broad Institute Genomics Platform"/>
            <consortium name="The Broad Institute Genome Sequencing Center for Infectious Disease"/>
            <person name="Wu L."/>
            <person name="Ma J."/>
        </authorList>
    </citation>
    <scope>NUCLEOTIDE SEQUENCE [LARGE SCALE GENOMIC DNA]</scope>
    <source>
        <strain evidence="2">JCM 11448</strain>
    </source>
</reference>
<sequence>MSFREDGHAVLDVEGLGGESGEVVEGGVKQGRVGASVVELVGPVGGAAEEDVDLPGTGVLGVGGEDSGEQVRVPAGFDDEPEWFVAGGALCVLDGDRHRVQRMPAVFEQSGAGGCQCDAAARAVEQLHPEP</sequence>